<evidence type="ECO:0000313" key="2">
    <source>
        <dbReference type="Proteomes" id="UP000643701"/>
    </source>
</evidence>
<dbReference type="RefSeq" id="WP_166400319.1">
    <property type="nucleotide sequence ID" value="NZ_JAANAS010000050.1"/>
</dbReference>
<gene>
    <name evidence="1" type="ORF">G7034_07380</name>
</gene>
<sequence>MAFIPIIEGYLKKENYQPINLSAERLVKLKLNASAIEDLQTYLTFQQEKFRHQILYGGYLEKPNLYDGNALFSVDETRNIHLGVDFWKQAGTGIYCPKEAEIVVSYDHSERGNYGEH</sequence>
<organism evidence="1 2">
    <name type="scientific">Psychroflexus maritimus</name>
    <dbReference type="NCBI Taxonomy" id="2714865"/>
    <lineage>
        <taxon>Bacteria</taxon>
        <taxon>Pseudomonadati</taxon>
        <taxon>Bacteroidota</taxon>
        <taxon>Flavobacteriia</taxon>
        <taxon>Flavobacteriales</taxon>
        <taxon>Flavobacteriaceae</taxon>
        <taxon>Psychroflexus</taxon>
    </lineage>
</organism>
<protein>
    <submittedName>
        <fullName evidence="1">Uncharacterized protein</fullName>
    </submittedName>
</protein>
<reference evidence="1" key="1">
    <citation type="submission" date="2020-03" db="EMBL/GenBank/DDBJ databases">
        <title>Psychroflexus Maritimus sp. nov., isolate from marine sediment.</title>
        <authorList>
            <person name="Zhong Y.-L."/>
        </authorList>
    </citation>
    <scope>NUCLEOTIDE SEQUENCE</scope>
    <source>
        <strain evidence="1">C1</strain>
    </source>
</reference>
<dbReference type="Proteomes" id="UP000643701">
    <property type="component" value="Unassembled WGS sequence"/>
</dbReference>
<keyword evidence="2" id="KW-1185">Reference proteome</keyword>
<dbReference type="AlphaFoldDB" id="A0A967AD42"/>
<dbReference type="EMBL" id="JAANAS010000050">
    <property type="protein sequence ID" value="NGZ90069.1"/>
    <property type="molecule type" value="Genomic_DNA"/>
</dbReference>
<accession>A0A967AD42</accession>
<comment type="caution">
    <text evidence="1">The sequence shown here is derived from an EMBL/GenBank/DDBJ whole genome shotgun (WGS) entry which is preliminary data.</text>
</comment>
<proteinExistence type="predicted"/>
<evidence type="ECO:0000313" key="1">
    <source>
        <dbReference type="EMBL" id="NGZ90069.1"/>
    </source>
</evidence>
<name>A0A967AD42_9FLAO</name>